<dbReference type="EMBL" id="BNJF01000003">
    <property type="protein sequence ID" value="GHO48150.1"/>
    <property type="molecule type" value="Genomic_DNA"/>
</dbReference>
<name>A0A8J3I796_9CHLR</name>
<organism evidence="2 3">
    <name type="scientific">Ktedonospora formicarum</name>
    <dbReference type="NCBI Taxonomy" id="2778364"/>
    <lineage>
        <taxon>Bacteria</taxon>
        <taxon>Bacillati</taxon>
        <taxon>Chloroflexota</taxon>
        <taxon>Ktedonobacteria</taxon>
        <taxon>Ktedonobacterales</taxon>
        <taxon>Ktedonobacteraceae</taxon>
        <taxon>Ktedonospora</taxon>
    </lineage>
</organism>
<comment type="caution">
    <text evidence="2">The sequence shown here is derived from an EMBL/GenBank/DDBJ whole genome shotgun (WGS) entry which is preliminary data.</text>
</comment>
<gene>
    <name evidence="2" type="ORF">KSX_63130</name>
</gene>
<feature type="region of interest" description="Disordered" evidence="1">
    <location>
        <begin position="1"/>
        <end position="20"/>
    </location>
</feature>
<evidence type="ECO:0000313" key="2">
    <source>
        <dbReference type="EMBL" id="GHO48150.1"/>
    </source>
</evidence>
<reference evidence="2" key="1">
    <citation type="submission" date="2020-10" db="EMBL/GenBank/DDBJ databases">
        <title>Taxonomic study of unclassified bacteria belonging to the class Ktedonobacteria.</title>
        <authorList>
            <person name="Yabe S."/>
            <person name="Wang C.M."/>
            <person name="Zheng Y."/>
            <person name="Sakai Y."/>
            <person name="Cavaletti L."/>
            <person name="Monciardini P."/>
            <person name="Donadio S."/>
        </authorList>
    </citation>
    <scope>NUCLEOTIDE SEQUENCE</scope>
    <source>
        <strain evidence="2">SOSP1-1</strain>
    </source>
</reference>
<sequence>MRGAPEAGRASLRDATPHPGGSTAFAHFLLEELRSDVSVTSLILKARRDHVIDAEALPGSLGGLQEALMGSPQSMRFCVSARLRA</sequence>
<evidence type="ECO:0000313" key="3">
    <source>
        <dbReference type="Proteomes" id="UP000612362"/>
    </source>
</evidence>
<dbReference type="AlphaFoldDB" id="A0A8J3I796"/>
<keyword evidence="3" id="KW-1185">Reference proteome</keyword>
<dbReference type="Proteomes" id="UP000612362">
    <property type="component" value="Unassembled WGS sequence"/>
</dbReference>
<accession>A0A8J3I796</accession>
<proteinExistence type="predicted"/>
<protein>
    <submittedName>
        <fullName evidence="2">Uncharacterized protein</fullName>
    </submittedName>
</protein>
<evidence type="ECO:0000256" key="1">
    <source>
        <dbReference type="SAM" id="MobiDB-lite"/>
    </source>
</evidence>